<comment type="caution">
    <text evidence="1">The sequence shown here is derived from an EMBL/GenBank/DDBJ whole genome shotgun (WGS) entry which is preliminary data.</text>
</comment>
<dbReference type="Proteomes" id="UP000231019">
    <property type="component" value="Unassembled WGS sequence"/>
</dbReference>
<organism evidence="1 2">
    <name type="scientific">bacterium (Candidatus Blackallbacteria) CG17_big_fil_post_rev_8_21_14_2_50_48_46</name>
    <dbReference type="NCBI Taxonomy" id="2014261"/>
    <lineage>
        <taxon>Bacteria</taxon>
        <taxon>Candidatus Blackallbacteria</taxon>
    </lineage>
</organism>
<protein>
    <submittedName>
        <fullName evidence="1">Uncharacterized protein</fullName>
    </submittedName>
</protein>
<dbReference type="AlphaFoldDB" id="A0A2M7G125"/>
<gene>
    <name evidence="1" type="ORF">COW36_18745</name>
</gene>
<evidence type="ECO:0000313" key="1">
    <source>
        <dbReference type="EMBL" id="PIW14968.1"/>
    </source>
</evidence>
<evidence type="ECO:0000313" key="2">
    <source>
        <dbReference type="Proteomes" id="UP000231019"/>
    </source>
</evidence>
<proteinExistence type="predicted"/>
<accession>A0A2M7G125</accession>
<name>A0A2M7G125_9BACT</name>
<reference evidence="1 2" key="1">
    <citation type="submission" date="2017-09" db="EMBL/GenBank/DDBJ databases">
        <title>Depth-based differentiation of microbial function through sediment-hosted aquifers and enrichment of novel symbionts in the deep terrestrial subsurface.</title>
        <authorList>
            <person name="Probst A.J."/>
            <person name="Ladd B."/>
            <person name="Jarett J.K."/>
            <person name="Geller-Mcgrath D.E."/>
            <person name="Sieber C.M."/>
            <person name="Emerson J.B."/>
            <person name="Anantharaman K."/>
            <person name="Thomas B.C."/>
            <person name="Malmstrom R."/>
            <person name="Stieglmeier M."/>
            <person name="Klingl A."/>
            <person name="Woyke T."/>
            <person name="Ryan C.M."/>
            <person name="Banfield J.F."/>
        </authorList>
    </citation>
    <scope>NUCLEOTIDE SEQUENCE [LARGE SCALE GENOMIC DNA]</scope>
    <source>
        <strain evidence="1">CG17_big_fil_post_rev_8_21_14_2_50_48_46</strain>
    </source>
</reference>
<dbReference type="EMBL" id="PFFQ01000054">
    <property type="protein sequence ID" value="PIW14968.1"/>
    <property type="molecule type" value="Genomic_DNA"/>
</dbReference>
<sequence>MASIETITKMLERFSIAFNMPEITEAALETWALALDDISDEMVQAATVHFIKTWGSQFNRKPRPGDIREFQSQASESSWADAWQEVQALSQACVQPDSTVEFSSPEIRQACQSVGGLRAVFECETDMLPAIRAQFRDALKTIRAQNQARNIVQRVTTPRVELPGMDGKTIIQLKPGQADISDELHRTIKVLPEPEDGNWHAYAKAQREQAPVVDFAKLMARRAL</sequence>